<dbReference type="PROSITE" id="PS51007">
    <property type="entry name" value="CYTC"/>
    <property type="match status" value="2"/>
</dbReference>
<evidence type="ECO:0000256" key="3">
    <source>
        <dbReference type="ARBA" id="ARBA00023004"/>
    </source>
</evidence>
<evidence type="ECO:0000313" key="8">
    <source>
        <dbReference type="Proteomes" id="UP001216390"/>
    </source>
</evidence>
<sequence length="377" mass="40654">MLLASTQSTIGGIMLFSAVVIFITYFAINARQGRAEVGSEIELAANRKPYYSDEELEGKRLDRVLLAGLIGLFVVAIALALYFLNEPARQAGARENFKDTFAARGAEMFETTENGGFNCAFCHGGMEAQGSVVPFTITDANGQFVEQVEWKGPALNTVLLRYSREEVRYILTYGRTYSPMPAWGVEGGGPLNDQQLQNLIDYMETIQLTPEESQAQVPDALAEEMAAAEEAGVPYASEGEAMFNLGYYTNFAGGAYACGRCHTTGWSYNQKGPDGNGALGPSLRGGVSTTRFPGPITGFEQQVEFVCAGSEQGVNYGRNSQGSGQMPGFCQVPAKVDNAQETGEVGVIESDPSDPDTVGGMYSKEDVEKIVRYVRGL</sequence>
<dbReference type="Gene3D" id="1.10.760.10">
    <property type="entry name" value="Cytochrome c-like domain"/>
    <property type="match status" value="1"/>
</dbReference>
<keyword evidence="8" id="KW-1185">Reference proteome</keyword>
<dbReference type="InterPro" id="IPR036909">
    <property type="entry name" value="Cyt_c-like_dom_sf"/>
</dbReference>
<reference evidence="7" key="1">
    <citation type="submission" date="2023-01" db="EMBL/GenBank/DDBJ databases">
        <title>The diversity of Class Acidimicrobiia in South China Sea sediment environments and the proposal of Iamia marina sp. nov., a novel species of the genus Iamia.</title>
        <authorList>
            <person name="He Y."/>
            <person name="Tian X."/>
        </authorList>
    </citation>
    <scope>NUCLEOTIDE SEQUENCE</scope>
    <source>
        <strain evidence="7">DSM 19957</strain>
    </source>
</reference>
<dbReference type="Pfam" id="PF13442">
    <property type="entry name" value="Cytochrome_CBB3"/>
    <property type="match status" value="1"/>
</dbReference>
<organism evidence="7 8">
    <name type="scientific">Iamia majanohamensis</name>
    <dbReference type="NCBI Taxonomy" id="467976"/>
    <lineage>
        <taxon>Bacteria</taxon>
        <taxon>Bacillati</taxon>
        <taxon>Actinomycetota</taxon>
        <taxon>Acidimicrobiia</taxon>
        <taxon>Acidimicrobiales</taxon>
        <taxon>Iamiaceae</taxon>
        <taxon>Iamia</taxon>
    </lineage>
</organism>
<dbReference type="InterPro" id="IPR009056">
    <property type="entry name" value="Cyt_c-like_dom"/>
</dbReference>
<keyword evidence="5" id="KW-0812">Transmembrane</keyword>
<evidence type="ECO:0000256" key="4">
    <source>
        <dbReference type="PROSITE-ProRule" id="PRU00433"/>
    </source>
</evidence>
<protein>
    <submittedName>
        <fullName evidence="7">Cytochrome c</fullName>
    </submittedName>
</protein>
<feature type="transmembrane region" description="Helical" evidence="5">
    <location>
        <begin position="64"/>
        <end position="84"/>
    </location>
</feature>
<feature type="domain" description="Cytochrome c" evidence="6">
    <location>
        <begin position="234"/>
        <end position="377"/>
    </location>
</feature>
<feature type="transmembrane region" description="Helical" evidence="5">
    <location>
        <begin position="6"/>
        <end position="28"/>
    </location>
</feature>
<evidence type="ECO:0000259" key="6">
    <source>
        <dbReference type="PROSITE" id="PS51007"/>
    </source>
</evidence>
<keyword evidence="1 4" id="KW-0349">Heme</keyword>
<dbReference type="GO" id="GO:0020037">
    <property type="term" value="F:heme binding"/>
    <property type="evidence" value="ECO:0007669"/>
    <property type="project" value="InterPro"/>
</dbReference>
<keyword evidence="2 4" id="KW-0479">Metal-binding</keyword>
<proteinExistence type="predicted"/>
<evidence type="ECO:0000256" key="1">
    <source>
        <dbReference type="ARBA" id="ARBA00022617"/>
    </source>
</evidence>
<dbReference type="EMBL" id="CP116942">
    <property type="protein sequence ID" value="WCO66732.1"/>
    <property type="molecule type" value="Genomic_DNA"/>
</dbReference>
<evidence type="ECO:0000256" key="5">
    <source>
        <dbReference type="SAM" id="Phobius"/>
    </source>
</evidence>
<dbReference type="RefSeq" id="WP_272736254.1">
    <property type="nucleotide sequence ID" value="NZ_CP116942.1"/>
</dbReference>
<dbReference type="GO" id="GO:0009055">
    <property type="term" value="F:electron transfer activity"/>
    <property type="evidence" value="ECO:0007669"/>
    <property type="project" value="InterPro"/>
</dbReference>
<keyword evidence="5" id="KW-1133">Transmembrane helix</keyword>
<evidence type="ECO:0000256" key="2">
    <source>
        <dbReference type="ARBA" id="ARBA00022723"/>
    </source>
</evidence>
<dbReference type="GO" id="GO:0046872">
    <property type="term" value="F:metal ion binding"/>
    <property type="evidence" value="ECO:0007669"/>
    <property type="project" value="UniProtKB-KW"/>
</dbReference>
<dbReference type="AlphaFoldDB" id="A0AAE9Y5E7"/>
<dbReference type="Proteomes" id="UP001216390">
    <property type="component" value="Chromosome"/>
</dbReference>
<name>A0AAE9Y5E7_9ACTN</name>
<feature type="domain" description="Cytochrome c" evidence="6">
    <location>
        <begin position="100"/>
        <end position="207"/>
    </location>
</feature>
<dbReference type="SUPFAM" id="SSF46626">
    <property type="entry name" value="Cytochrome c"/>
    <property type="match status" value="1"/>
</dbReference>
<keyword evidence="5" id="KW-0472">Membrane</keyword>
<accession>A0AAE9Y5E7</accession>
<keyword evidence="3 4" id="KW-0408">Iron</keyword>
<evidence type="ECO:0000313" key="7">
    <source>
        <dbReference type="EMBL" id="WCO66732.1"/>
    </source>
</evidence>
<gene>
    <name evidence="7" type="ORF">PO878_19765</name>
</gene>
<dbReference type="KEGG" id="ima:PO878_19765"/>